<keyword evidence="5" id="KW-1185">Reference proteome</keyword>
<dbReference type="RefSeq" id="WP_221280559.1">
    <property type="nucleotide sequence ID" value="NZ_AP024814.1"/>
</dbReference>
<dbReference type="CDD" id="cd06223">
    <property type="entry name" value="PRTases_typeI"/>
    <property type="match status" value="1"/>
</dbReference>
<dbReference type="SUPFAM" id="SSF53271">
    <property type="entry name" value="PRTase-like"/>
    <property type="match status" value="1"/>
</dbReference>
<dbReference type="PROSITE" id="PS51278">
    <property type="entry name" value="GATASE_TYPE_2"/>
    <property type="match status" value="1"/>
</dbReference>
<dbReference type="InterPro" id="IPR017932">
    <property type="entry name" value="GATase_2_dom"/>
</dbReference>
<dbReference type="InterPro" id="IPR000836">
    <property type="entry name" value="PRTase_dom"/>
</dbReference>
<dbReference type="InterPro" id="IPR029055">
    <property type="entry name" value="Ntn_hydrolases_N"/>
</dbReference>
<name>A0ABM7SGW9_9HELI</name>
<dbReference type="Proteomes" id="UP000826775">
    <property type="component" value="Chromosome"/>
</dbReference>
<dbReference type="InterPro" id="IPR029057">
    <property type="entry name" value="PRTase-like"/>
</dbReference>
<dbReference type="PANTHER" id="PTHR11907">
    <property type="entry name" value="AMIDOPHOSPHORIBOSYLTRANSFERASE"/>
    <property type="match status" value="1"/>
</dbReference>
<organism evidence="4 5">
    <name type="scientific">Helicobacter gastrocanis</name>
    <dbReference type="NCBI Taxonomy" id="2849641"/>
    <lineage>
        <taxon>Bacteria</taxon>
        <taxon>Pseudomonadati</taxon>
        <taxon>Campylobacterota</taxon>
        <taxon>Epsilonproteobacteria</taxon>
        <taxon>Campylobacterales</taxon>
        <taxon>Helicobacteraceae</taxon>
        <taxon>Helicobacter</taxon>
    </lineage>
</organism>
<evidence type="ECO:0000313" key="4">
    <source>
        <dbReference type="EMBL" id="BCZ17344.1"/>
    </source>
</evidence>
<gene>
    <name evidence="4" type="primary">purF</name>
    <name evidence="4" type="ORF">NHP190003_06260</name>
</gene>
<keyword evidence="1" id="KW-0808">Transferase</keyword>
<proteinExistence type="predicted"/>
<evidence type="ECO:0000256" key="2">
    <source>
        <dbReference type="ARBA" id="ARBA00022962"/>
    </source>
</evidence>
<sequence length="399" mass="43010">MFGLFACATPALAHQALLSLQHRAQEGIALAIANHHIEFKQSQGLLSSTPKDFFKEAPHALGQVLGTHHDFYANERLAIAFCGHLPNTDNPAHFIAKALEQAKASNLEAKLKEVIPTLKGAHAFLLLTPDNLTAVRDPFGYRPLFVGDLKGGYALASESSALQALGVRNIQEVPPATLYTKKGAMLLAPPTPSPCVFEAIYFSHPSSVVFSQSVYALRLKLGQALAKEHPLKADFVLPIPNSGSIAALAYAKALKLDFAPLLSLNPYVGRSFIESTQEGRELKARQKFSLVLEPVQGRDIILIDDSLVRGTTSKVVVQMLKDAGARRIHLLLTTPPILAPCFWGIDIPKKSELLSVQGGEAEAIGASSVGFLSLNALKATLNAPFCKNCFISQNKDSHV</sequence>
<reference evidence="4 5" key="1">
    <citation type="submission" date="2021-07" db="EMBL/GenBank/DDBJ databases">
        <title>Novel Helicobacter sp. Isolated from a dog.</title>
        <authorList>
            <person name="Rimbara E."/>
            <person name="Suzuki M."/>
        </authorList>
    </citation>
    <scope>NUCLEOTIDE SEQUENCE [LARGE SCALE GENOMIC DNA]</scope>
    <source>
        <strain evidence="5">NHP19-003</strain>
    </source>
</reference>
<keyword evidence="2" id="KW-0315">Glutamine amidotransferase</keyword>
<dbReference type="EMBL" id="AP024814">
    <property type="protein sequence ID" value="BCZ17344.1"/>
    <property type="molecule type" value="Genomic_DNA"/>
</dbReference>
<evidence type="ECO:0000256" key="1">
    <source>
        <dbReference type="ARBA" id="ARBA00022679"/>
    </source>
</evidence>
<dbReference type="Pfam" id="PF13537">
    <property type="entry name" value="GATase_7"/>
    <property type="match status" value="1"/>
</dbReference>
<dbReference type="SUPFAM" id="SSF56235">
    <property type="entry name" value="N-terminal nucleophile aminohydrolases (Ntn hydrolases)"/>
    <property type="match status" value="1"/>
</dbReference>
<evidence type="ECO:0000259" key="3">
    <source>
        <dbReference type="PROSITE" id="PS51278"/>
    </source>
</evidence>
<protein>
    <submittedName>
        <fullName evidence="4">Amidophosphoribosyltransferase</fullName>
    </submittedName>
</protein>
<evidence type="ECO:0000313" key="5">
    <source>
        <dbReference type="Proteomes" id="UP000826775"/>
    </source>
</evidence>
<dbReference type="Gene3D" id="3.60.20.10">
    <property type="entry name" value="Glutamine Phosphoribosylpyrophosphate, subunit 1, domain 1"/>
    <property type="match status" value="1"/>
</dbReference>
<feature type="domain" description="Glutamine amidotransferase type-2" evidence="3">
    <location>
        <begin position="1"/>
        <end position="184"/>
    </location>
</feature>
<accession>A0ABM7SGW9</accession>
<dbReference type="Gene3D" id="3.40.50.2020">
    <property type="match status" value="1"/>
</dbReference>